<dbReference type="InterPro" id="IPR052387">
    <property type="entry name" value="Fibrocystin"/>
</dbReference>
<dbReference type="AlphaFoldDB" id="A0A815Z5D2"/>
<proteinExistence type="predicted"/>
<dbReference type="EMBL" id="CAJNOQ010031128">
    <property type="protein sequence ID" value="CAF1578208.1"/>
    <property type="molecule type" value="Genomic_DNA"/>
</dbReference>
<dbReference type="PANTHER" id="PTHR46769">
    <property type="entry name" value="POLYCYSTIC KIDNEY AND HEPATIC DISEASE 1 (AUTOSOMAL RECESSIVE)-LIKE 1"/>
    <property type="match status" value="1"/>
</dbReference>
<sequence>MTQIYHTVPQVEVLMGGTRSSCTETCDFQWLPSLTPTLSSVSQALMTLSIDGTGFSPIASSNTVLVGSGSCTVTAATTTRLTCTIPGAPTGTYPVSVIVAGSGQALSSDTFTATIALQVTSISPIRGGAGGGYTLTISGTDFSSLSAALVDNNICTNPEVMNYTTITCLVLSTAASSNSVVDVVVPDSGNQITITGTTFRVLVGTTSAAVTSASSTNIIFTAPTLAPGIYPLTVNTTNGFARPQFQIEYRFYDQEVTPNVGSLYRGSDVYVQDQGFGSNTVVTFGAAPCTVLEVNFTRIHCKTTSAAPAVLLCRILSQLHHRMHQQ</sequence>
<feature type="domain" description="IPT/TIG" evidence="2">
    <location>
        <begin position="118"/>
        <end position="187"/>
    </location>
</feature>
<evidence type="ECO:0000313" key="7">
    <source>
        <dbReference type="Proteomes" id="UP000663829"/>
    </source>
</evidence>
<dbReference type="CDD" id="cd00603">
    <property type="entry name" value="IPT_PCSR"/>
    <property type="match status" value="2"/>
</dbReference>
<reference evidence="4" key="1">
    <citation type="submission" date="2021-02" db="EMBL/GenBank/DDBJ databases">
        <authorList>
            <person name="Nowell W R."/>
        </authorList>
    </citation>
    <scope>NUCLEOTIDE SEQUENCE</scope>
</reference>
<dbReference type="SUPFAM" id="SSF81296">
    <property type="entry name" value="E set domains"/>
    <property type="match status" value="4"/>
</dbReference>
<evidence type="ECO:0000259" key="2">
    <source>
        <dbReference type="Pfam" id="PF01833"/>
    </source>
</evidence>
<dbReference type="EMBL" id="CAJOBA010054192">
    <property type="protein sequence ID" value="CAF4272575.1"/>
    <property type="molecule type" value="Genomic_DNA"/>
</dbReference>
<dbReference type="Pfam" id="PF01833">
    <property type="entry name" value="TIG"/>
    <property type="match status" value="3"/>
</dbReference>
<dbReference type="InterPro" id="IPR013783">
    <property type="entry name" value="Ig-like_fold"/>
</dbReference>
<dbReference type="Proteomes" id="UP000677228">
    <property type="component" value="Unassembled WGS sequence"/>
</dbReference>
<evidence type="ECO:0000313" key="5">
    <source>
        <dbReference type="EMBL" id="CAF4272575.1"/>
    </source>
</evidence>
<evidence type="ECO:0000256" key="1">
    <source>
        <dbReference type="ARBA" id="ARBA00022729"/>
    </source>
</evidence>
<dbReference type="EMBL" id="CAJNOK010032262">
    <property type="protein sequence ID" value="CAF1482209.1"/>
    <property type="molecule type" value="Genomic_DNA"/>
</dbReference>
<accession>A0A815Z5D2</accession>
<dbReference type="Proteomes" id="UP000663829">
    <property type="component" value="Unassembled WGS sequence"/>
</dbReference>
<keyword evidence="7" id="KW-1185">Reference proteome</keyword>
<feature type="domain" description="IPT/TIG" evidence="2">
    <location>
        <begin position="34"/>
        <end position="112"/>
    </location>
</feature>
<comment type="caution">
    <text evidence="4">The sequence shown here is derived from an EMBL/GenBank/DDBJ whole genome shotgun (WGS) entry which is preliminary data.</text>
</comment>
<name>A0A815Z5D2_9BILA</name>
<dbReference type="Gene3D" id="2.60.40.10">
    <property type="entry name" value="Immunoglobulins"/>
    <property type="match status" value="4"/>
</dbReference>
<dbReference type="EMBL" id="CAJOBC010097050">
    <property type="protein sequence ID" value="CAF4444638.1"/>
    <property type="molecule type" value="Genomic_DNA"/>
</dbReference>
<evidence type="ECO:0000313" key="3">
    <source>
        <dbReference type="EMBL" id="CAF1482209.1"/>
    </source>
</evidence>
<evidence type="ECO:0000313" key="6">
    <source>
        <dbReference type="EMBL" id="CAF4444638.1"/>
    </source>
</evidence>
<dbReference type="Proteomes" id="UP000682733">
    <property type="component" value="Unassembled WGS sequence"/>
</dbReference>
<evidence type="ECO:0000313" key="4">
    <source>
        <dbReference type="EMBL" id="CAF1578208.1"/>
    </source>
</evidence>
<organism evidence="4 7">
    <name type="scientific">Didymodactylos carnosus</name>
    <dbReference type="NCBI Taxonomy" id="1234261"/>
    <lineage>
        <taxon>Eukaryota</taxon>
        <taxon>Metazoa</taxon>
        <taxon>Spiralia</taxon>
        <taxon>Gnathifera</taxon>
        <taxon>Rotifera</taxon>
        <taxon>Eurotatoria</taxon>
        <taxon>Bdelloidea</taxon>
        <taxon>Philodinida</taxon>
        <taxon>Philodinidae</taxon>
        <taxon>Didymodactylos</taxon>
    </lineage>
</organism>
<dbReference type="PANTHER" id="PTHR46769:SF2">
    <property type="entry name" value="FIBROCYSTIN-L ISOFORM 2 PRECURSOR-RELATED"/>
    <property type="match status" value="1"/>
</dbReference>
<keyword evidence="1" id="KW-0732">Signal</keyword>
<dbReference type="InterPro" id="IPR002909">
    <property type="entry name" value="IPT_dom"/>
</dbReference>
<feature type="domain" description="IPT/TIG" evidence="2">
    <location>
        <begin position="255"/>
        <end position="309"/>
    </location>
</feature>
<protein>
    <recommendedName>
        <fullName evidence="2">IPT/TIG domain-containing protein</fullName>
    </recommendedName>
</protein>
<gene>
    <name evidence="4" type="ORF">GPM918_LOCUS40902</name>
    <name evidence="3" type="ORF">OVA965_LOCUS36119</name>
    <name evidence="6" type="ORF">SRO942_LOCUS41898</name>
    <name evidence="5" type="ORF">TMI583_LOCUS37116</name>
</gene>
<dbReference type="InterPro" id="IPR014756">
    <property type="entry name" value="Ig_E-set"/>
</dbReference>
<dbReference type="Proteomes" id="UP000681722">
    <property type="component" value="Unassembled WGS sequence"/>
</dbReference>